<gene>
    <name evidence="1" type="ORF">QAD02_020863</name>
</gene>
<keyword evidence="2" id="KW-1185">Reference proteome</keyword>
<organism evidence="1 2">
    <name type="scientific">Eretmocerus hayati</name>
    <dbReference type="NCBI Taxonomy" id="131215"/>
    <lineage>
        <taxon>Eukaryota</taxon>
        <taxon>Metazoa</taxon>
        <taxon>Ecdysozoa</taxon>
        <taxon>Arthropoda</taxon>
        <taxon>Hexapoda</taxon>
        <taxon>Insecta</taxon>
        <taxon>Pterygota</taxon>
        <taxon>Neoptera</taxon>
        <taxon>Endopterygota</taxon>
        <taxon>Hymenoptera</taxon>
        <taxon>Apocrita</taxon>
        <taxon>Proctotrupomorpha</taxon>
        <taxon>Chalcidoidea</taxon>
        <taxon>Aphelinidae</taxon>
        <taxon>Aphelininae</taxon>
        <taxon>Eretmocerus</taxon>
    </lineage>
</organism>
<reference evidence="1" key="1">
    <citation type="submission" date="2023-04" db="EMBL/GenBank/DDBJ databases">
        <title>A chromosome-level genome assembly of the parasitoid wasp Eretmocerus hayati.</title>
        <authorList>
            <person name="Zhong Y."/>
            <person name="Liu S."/>
            <person name="Liu Y."/>
        </authorList>
    </citation>
    <scope>NUCLEOTIDE SEQUENCE</scope>
    <source>
        <strain evidence="1">ZJU_SS_LIU_2023</strain>
    </source>
</reference>
<dbReference type="EMBL" id="CM056741">
    <property type="protein sequence ID" value="KAJ8685070.1"/>
    <property type="molecule type" value="Genomic_DNA"/>
</dbReference>
<dbReference type="Proteomes" id="UP001239111">
    <property type="component" value="Chromosome 1"/>
</dbReference>
<comment type="caution">
    <text evidence="1">The sequence shown here is derived from an EMBL/GenBank/DDBJ whole genome shotgun (WGS) entry which is preliminary data.</text>
</comment>
<sequence length="124" mass="13970">MRKRRACRPDEHPIEKRARNERATSTAEEHCDADYLANDLRTTSSELPVASMSQLPDRPLTRLMARASQRSQPRSQSTLAQSGARISRLLASSMVEINVSRTCIVLKSRESRQNASFVIVKFIA</sequence>
<evidence type="ECO:0000313" key="2">
    <source>
        <dbReference type="Proteomes" id="UP001239111"/>
    </source>
</evidence>
<accession>A0ACC2PNU0</accession>
<protein>
    <submittedName>
        <fullName evidence="1">Uncharacterized protein</fullName>
    </submittedName>
</protein>
<evidence type="ECO:0000313" key="1">
    <source>
        <dbReference type="EMBL" id="KAJ8685070.1"/>
    </source>
</evidence>
<name>A0ACC2PNU0_9HYME</name>
<proteinExistence type="predicted"/>